<keyword evidence="3 8" id="KW-0540">Nuclease</keyword>
<reference evidence="10 11" key="1">
    <citation type="submission" date="2024-06" db="EMBL/GenBank/DDBJ databases">
        <title>The Natural Products Discovery Center: Release of the First 8490 Sequenced Strains for Exploring Actinobacteria Biosynthetic Diversity.</title>
        <authorList>
            <person name="Kalkreuter E."/>
            <person name="Kautsar S.A."/>
            <person name="Yang D."/>
            <person name="Bader C.D."/>
            <person name="Teijaro C.N."/>
            <person name="Fluegel L."/>
            <person name="Davis C.M."/>
            <person name="Simpson J.R."/>
            <person name="Lauterbach L."/>
            <person name="Steele A.D."/>
            <person name="Gui C."/>
            <person name="Meng S."/>
            <person name="Li G."/>
            <person name="Viehrig K."/>
            <person name="Ye F."/>
            <person name="Su P."/>
            <person name="Kiefer A.F."/>
            <person name="Nichols A."/>
            <person name="Cepeda A.J."/>
            <person name="Yan W."/>
            <person name="Fan B."/>
            <person name="Jiang Y."/>
            <person name="Adhikari A."/>
            <person name="Zheng C.-J."/>
            <person name="Schuster L."/>
            <person name="Cowan T.M."/>
            <person name="Smanski M.J."/>
            <person name="Chevrette M.G."/>
            <person name="De Carvalho L.P.S."/>
            <person name="Shen B."/>
        </authorList>
    </citation>
    <scope>NUCLEOTIDE SEQUENCE [LARGE SCALE GENOMIC DNA]</scope>
    <source>
        <strain evidence="10 11">NPDC050100</strain>
    </source>
</reference>
<comment type="caution">
    <text evidence="10">The sequence shown here is derived from an EMBL/GenBank/DDBJ whole genome shotgun (WGS) entry which is preliminary data.</text>
</comment>
<evidence type="ECO:0000256" key="6">
    <source>
        <dbReference type="ARBA" id="ARBA00022842"/>
    </source>
</evidence>
<evidence type="ECO:0000256" key="1">
    <source>
        <dbReference type="ARBA" id="ARBA00001946"/>
    </source>
</evidence>
<dbReference type="PANTHER" id="PTHR33653">
    <property type="entry name" value="RIBONUCLEASE VAPC2"/>
    <property type="match status" value="1"/>
</dbReference>
<protein>
    <recommendedName>
        <fullName evidence="8">Ribonuclease VapC</fullName>
        <shortName evidence="8">RNase VapC</shortName>
        <ecNumber evidence="8">3.1.-.-</ecNumber>
    </recommendedName>
    <alternativeName>
        <fullName evidence="8">Toxin VapC</fullName>
    </alternativeName>
</protein>
<comment type="function">
    <text evidence="8">Toxic component of a toxin-antitoxin (TA) system. An RNase.</text>
</comment>
<dbReference type="InterPro" id="IPR050556">
    <property type="entry name" value="Type_II_TA_system_RNase"/>
</dbReference>
<sequence length="140" mass="15381">MTEVYLVDKSALARAERHGKARDAFFALDEAGVLATCAIIDLEVGYSARNLAEFDSIASDRKDLYLDLPITRAVCARARDVQRELVRRGRHRGPGVSDLMIAACAELNDAVVVHYDRDFDTIAAFTGQDVRWLVPAGSAN</sequence>
<dbReference type="InterPro" id="IPR022907">
    <property type="entry name" value="VapC_family"/>
</dbReference>
<comment type="cofactor">
    <cofactor evidence="1 8">
        <name>Mg(2+)</name>
        <dbReference type="ChEBI" id="CHEBI:18420"/>
    </cofactor>
</comment>
<dbReference type="Gene3D" id="3.40.50.1010">
    <property type="entry name" value="5'-nuclease"/>
    <property type="match status" value="1"/>
</dbReference>
<accession>A0ABV3G8M6</accession>
<keyword evidence="8" id="KW-0800">Toxin</keyword>
<dbReference type="InterPro" id="IPR029060">
    <property type="entry name" value="PIN-like_dom_sf"/>
</dbReference>
<dbReference type="PANTHER" id="PTHR33653:SF1">
    <property type="entry name" value="RIBONUCLEASE VAPC2"/>
    <property type="match status" value="1"/>
</dbReference>
<keyword evidence="2 8" id="KW-1277">Toxin-antitoxin system</keyword>
<dbReference type="HAMAP" id="MF_00265">
    <property type="entry name" value="VapC_Nob1"/>
    <property type="match status" value="1"/>
</dbReference>
<feature type="binding site" evidence="8">
    <location>
        <position position="8"/>
    </location>
    <ligand>
        <name>Mg(2+)</name>
        <dbReference type="ChEBI" id="CHEBI:18420"/>
    </ligand>
</feature>
<evidence type="ECO:0000256" key="5">
    <source>
        <dbReference type="ARBA" id="ARBA00022801"/>
    </source>
</evidence>
<dbReference type="InterPro" id="IPR002716">
    <property type="entry name" value="PIN_dom"/>
</dbReference>
<evidence type="ECO:0000256" key="7">
    <source>
        <dbReference type="ARBA" id="ARBA00038093"/>
    </source>
</evidence>
<evidence type="ECO:0000256" key="2">
    <source>
        <dbReference type="ARBA" id="ARBA00022649"/>
    </source>
</evidence>
<evidence type="ECO:0000313" key="10">
    <source>
        <dbReference type="EMBL" id="MEV0967986.1"/>
    </source>
</evidence>
<gene>
    <name evidence="8" type="primary">vapC</name>
    <name evidence="10" type="ORF">AB0I59_05085</name>
</gene>
<proteinExistence type="inferred from homology"/>
<dbReference type="SUPFAM" id="SSF88723">
    <property type="entry name" value="PIN domain-like"/>
    <property type="match status" value="1"/>
</dbReference>
<dbReference type="RefSeq" id="WP_358130198.1">
    <property type="nucleotide sequence ID" value="NZ_JBFALK010000002.1"/>
</dbReference>
<evidence type="ECO:0000259" key="9">
    <source>
        <dbReference type="Pfam" id="PF01850"/>
    </source>
</evidence>
<dbReference type="EMBL" id="JBFALK010000002">
    <property type="protein sequence ID" value="MEV0967986.1"/>
    <property type="molecule type" value="Genomic_DNA"/>
</dbReference>
<keyword evidence="4 8" id="KW-0479">Metal-binding</keyword>
<feature type="domain" description="PIN" evidence="9">
    <location>
        <begin position="5"/>
        <end position="123"/>
    </location>
</feature>
<keyword evidence="11" id="KW-1185">Reference proteome</keyword>
<name>A0ABV3G8M6_MICGL</name>
<comment type="similarity">
    <text evidence="7 8">Belongs to the PINc/VapC protein family.</text>
</comment>
<dbReference type="CDD" id="cd18755">
    <property type="entry name" value="PIN_MtVapC3_VapC21-like"/>
    <property type="match status" value="1"/>
</dbReference>
<evidence type="ECO:0000256" key="4">
    <source>
        <dbReference type="ARBA" id="ARBA00022723"/>
    </source>
</evidence>
<evidence type="ECO:0000256" key="8">
    <source>
        <dbReference type="HAMAP-Rule" id="MF_00265"/>
    </source>
</evidence>
<evidence type="ECO:0000313" key="11">
    <source>
        <dbReference type="Proteomes" id="UP001551675"/>
    </source>
</evidence>
<dbReference type="EC" id="3.1.-.-" evidence="8"/>
<dbReference type="Pfam" id="PF01850">
    <property type="entry name" value="PIN"/>
    <property type="match status" value="1"/>
</dbReference>
<evidence type="ECO:0000256" key="3">
    <source>
        <dbReference type="ARBA" id="ARBA00022722"/>
    </source>
</evidence>
<keyword evidence="6 8" id="KW-0460">Magnesium</keyword>
<organism evidence="10 11">
    <name type="scientific">Microtetraspora glauca</name>
    <dbReference type="NCBI Taxonomy" id="1996"/>
    <lineage>
        <taxon>Bacteria</taxon>
        <taxon>Bacillati</taxon>
        <taxon>Actinomycetota</taxon>
        <taxon>Actinomycetes</taxon>
        <taxon>Streptosporangiales</taxon>
        <taxon>Streptosporangiaceae</taxon>
        <taxon>Microtetraspora</taxon>
    </lineage>
</organism>
<keyword evidence="5 8" id="KW-0378">Hydrolase</keyword>
<feature type="binding site" evidence="8">
    <location>
        <position position="98"/>
    </location>
    <ligand>
        <name>Mg(2+)</name>
        <dbReference type="ChEBI" id="CHEBI:18420"/>
    </ligand>
</feature>
<dbReference type="Proteomes" id="UP001551675">
    <property type="component" value="Unassembled WGS sequence"/>
</dbReference>